<feature type="transmembrane region" description="Helical" evidence="1">
    <location>
        <begin position="268"/>
        <end position="293"/>
    </location>
</feature>
<keyword evidence="1" id="KW-0812">Transmembrane</keyword>
<sequence length="308" mass="34191">MKKLLTCFEDAFAPSVKTTLWLLKIMVPISLAVILMQHYGVIAWLSQYLNPVFQYLGLPGASAIAFLTAASVTTYAGLAVMMSMALTMREATILAVMMVLCHALPLECAVINKVGSNPYKMGLLRIMAAFIAAFGLNFVLPSMPRPFIARHTVAADVSVWDVVWQWACGSVRMSLMILVLIYTLMVLQRILERYNIMRMLVVPLRPVMRFFGLPENAAYLWLVGNVLGISYGSAAMLDLEDSGQITREEANEVNYHLIMNHSMLEDTMTFGVCGVSAVCILSVRMLFAFCLVWGRKGLKRVMREVGAG</sequence>
<proteinExistence type="predicted"/>
<feature type="transmembrane region" description="Helical" evidence="1">
    <location>
        <begin position="163"/>
        <end position="187"/>
    </location>
</feature>
<feature type="transmembrane region" description="Helical" evidence="1">
    <location>
        <begin position="57"/>
        <end position="85"/>
    </location>
</feature>
<dbReference type="AlphaFoldDB" id="A0A6G8F1M7"/>
<keyword evidence="1" id="KW-0472">Membrane</keyword>
<feature type="transmembrane region" description="Helical" evidence="1">
    <location>
        <begin position="218"/>
        <end position="237"/>
    </location>
</feature>
<organism evidence="3">
    <name type="scientific">uncultured Prevotella sp</name>
    <dbReference type="NCBI Taxonomy" id="159272"/>
    <lineage>
        <taxon>Bacteria</taxon>
        <taxon>Pseudomonadati</taxon>
        <taxon>Bacteroidota</taxon>
        <taxon>Bacteroidia</taxon>
        <taxon>Bacteroidales</taxon>
        <taxon>Prevotellaceae</taxon>
        <taxon>Prevotella</taxon>
        <taxon>environmental samples</taxon>
    </lineage>
</organism>
<accession>A0A6G8F1M7</accession>
<feature type="transmembrane region" description="Helical" evidence="1">
    <location>
        <begin position="123"/>
        <end position="143"/>
    </location>
</feature>
<evidence type="ECO:0000256" key="1">
    <source>
        <dbReference type="SAM" id="Phobius"/>
    </source>
</evidence>
<gene>
    <name evidence="3" type="ORF">Prevot485_0700</name>
</gene>
<dbReference type="EMBL" id="MN990733">
    <property type="protein sequence ID" value="QIM09971.1"/>
    <property type="molecule type" value="Genomic_DNA"/>
</dbReference>
<protein>
    <submittedName>
        <fullName evidence="3">Nucleoside recognition protein</fullName>
    </submittedName>
</protein>
<reference evidence="3" key="1">
    <citation type="journal article" date="2020" name="J. ISSAAS">
        <title>Lactobacilli and other gastrointestinal microbiota of Peromyscus leucopus, reservoir host for agents of Lyme disease and other zoonoses in North America.</title>
        <authorList>
            <person name="Milovic A."/>
            <person name="Bassam K."/>
            <person name="Shao H."/>
            <person name="Chatzistamou I."/>
            <person name="Tufts D.M."/>
            <person name="Diuk-Wasser M."/>
            <person name="Barbour A.G."/>
        </authorList>
    </citation>
    <scope>NUCLEOTIDE SEQUENCE</scope>
    <source>
        <strain evidence="3">LL70</strain>
    </source>
</reference>
<name>A0A6G8F1M7_9BACT</name>
<dbReference type="InterPro" id="IPR011642">
    <property type="entry name" value="Gate_dom"/>
</dbReference>
<feature type="domain" description="Nucleoside transporter/FeoB GTPase Gate" evidence="2">
    <location>
        <begin position="20"/>
        <end position="101"/>
    </location>
</feature>
<evidence type="ECO:0000313" key="3">
    <source>
        <dbReference type="EMBL" id="QIM09971.1"/>
    </source>
</evidence>
<evidence type="ECO:0000259" key="2">
    <source>
        <dbReference type="Pfam" id="PF07670"/>
    </source>
</evidence>
<keyword evidence="1" id="KW-1133">Transmembrane helix</keyword>
<dbReference type="Pfam" id="PF07670">
    <property type="entry name" value="Gate"/>
    <property type="match status" value="1"/>
</dbReference>
<feature type="transmembrane region" description="Helical" evidence="1">
    <location>
        <begin position="20"/>
        <end position="45"/>
    </location>
</feature>